<gene>
    <name evidence="1" type="ORF">CG716_10780</name>
</gene>
<proteinExistence type="predicted"/>
<sequence length="414" mass="45792">MTEGTRGPVRRLATGLDRLMAGTRYVGCLENVIVPQRDYVTQALTTITRFGPHTRLGLTPSPTARLWDWEPQQVPTIRDLPADVADNGTAAVLEYIRRLPVPRSPVDVYLSDRHIAFDIDHGLSDARLYIDCITALFDIEHGTSSAWLRERDTQFPLGHALTHTFGGCPRRLRQAWHEVKQRPSATARPSSSMPAGTSNASCAVEVVHVDDAVEWEVERWRAAHAPDASRTVIWLSITRAALAHAGLPLSDTVRLVVDCRRFLRPGDRVNANFISGLNVLAPVERPANAIGAAVKADLEAALPLLALTATSARYLAFPARTSRDRIWQPDMPVQVVYSDVGRLTPFESLPWIPGQPRSINASLEPGAPWDISVFSGTIGHERSVTLSYHDTVHDRHILQEAAEAIRTDPIRLLR</sequence>
<evidence type="ECO:0000313" key="1">
    <source>
        <dbReference type="EMBL" id="OYN79938.1"/>
    </source>
</evidence>
<dbReference type="EMBL" id="NOZR01000007">
    <property type="protein sequence ID" value="OYN79938.1"/>
    <property type="molecule type" value="Genomic_DNA"/>
</dbReference>
<protein>
    <recommendedName>
        <fullName evidence="3">Acyltransferase PapA5</fullName>
    </recommendedName>
</protein>
<accession>A0A255DKL3</accession>
<dbReference type="RefSeq" id="WP_094479271.1">
    <property type="nucleotide sequence ID" value="NZ_NOZR01000007.1"/>
</dbReference>
<name>A0A255DKL3_9MYCO</name>
<keyword evidence="2" id="KW-1185">Reference proteome</keyword>
<dbReference type="OrthoDB" id="5049119at2"/>
<comment type="caution">
    <text evidence="1">The sequence shown here is derived from an EMBL/GenBank/DDBJ whole genome shotgun (WGS) entry which is preliminary data.</text>
</comment>
<evidence type="ECO:0000313" key="2">
    <source>
        <dbReference type="Proteomes" id="UP000216063"/>
    </source>
</evidence>
<dbReference type="Proteomes" id="UP000216063">
    <property type="component" value="Unassembled WGS sequence"/>
</dbReference>
<dbReference type="AlphaFoldDB" id="A0A255DKL3"/>
<reference evidence="1 2" key="1">
    <citation type="submission" date="2017-07" db="EMBL/GenBank/DDBJ databases">
        <title>The new phylogeny of genus Mycobacterium.</title>
        <authorList>
            <person name="Tortoli E."/>
            <person name="Trovato A."/>
            <person name="Cirillo D.M."/>
        </authorList>
    </citation>
    <scope>NUCLEOTIDE SEQUENCE [LARGE SCALE GENOMIC DNA]</scope>
    <source>
        <strain evidence="1 2">ATCC 33027</strain>
    </source>
</reference>
<organism evidence="1 2">
    <name type="scientific">Mycolicibacterium sphagni</name>
    <dbReference type="NCBI Taxonomy" id="1786"/>
    <lineage>
        <taxon>Bacteria</taxon>
        <taxon>Bacillati</taxon>
        <taxon>Actinomycetota</taxon>
        <taxon>Actinomycetes</taxon>
        <taxon>Mycobacteriales</taxon>
        <taxon>Mycobacteriaceae</taxon>
        <taxon>Mycolicibacterium</taxon>
    </lineage>
</organism>
<evidence type="ECO:0008006" key="3">
    <source>
        <dbReference type="Google" id="ProtNLM"/>
    </source>
</evidence>